<organism evidence="2 3">
    <name type="scientific">Suillus discolor</name>
    <dbReference type="NCBI Taxonomy" id="1912936"/>
    <lineage>
        <taxon>Eukaryota</taxon>
        <taxon>Fungi</taxon>
        <taxon>Dikarya</taxon>
        <taxon>Basidiomycota</taxon>
        <taxon>Agaricomycotina</taxon>
        <taxon>Agaricomycetes</taxon>
        <taxon>Agaricomycetidae</taxon>
        <taxon>Boletales</taxon>
        <taxon>Suillineae</taxon>
        <taxon>Suillaceae</taxon>
        <taxon>Suillus</taxon>
    </lineage>
</organism>
<sequence>PIHQCNTARQSFVTHDSNNWRMDTTLIAYLQSHSACITGLAVSPDRAFFVSCSDDMSVKV</sequence>
<dbReference type="Proteomes" id="UP000823399">
    <property type="component" value="Unassembled WGS sequence"/>
</dbReference>
<dbReference type="Gene3D" id="2.130.10.10">
    <property type="entry name" value="YVTN repeat-like/Quinoprotein amine dehydrogenase"/>
    <property type="match status" value="1"/>
</dbReference>
<dbReference type="RefSeq" id="XP_041286805.1">
    <property type="nucleotide sequence ID" value="XM_041430079.1"/>
</dbReference>
<keyword evidence="1" id="KW-0853">WD repeat</keyword>
<dbReference type="InterPro" id="IPR015943">
    <property type="entry name" value="WD40/YVTN_repeat-like_dom_sf"/>
</dbReference>
<evidence type="ECO:0000313" key="2">
    <source>
        <dbReference type="EMBL" id="KAG2092280.1"/>
    </source>
</evidence>
<dbReference type="AlphaFoldDB" id="A0A9P7EUZ9"/>
<accession>A0A9P7EUZ9</accession>
<dbReference type="PROSITE" id="PS50082">
    <property type="entry name" value="WD_REPEATS_2"/>
    <property type="match status" value="1"/>
</dbReference>
<feature type="non-terminal residue" evidence="2">
    <location>
        <position position="1"/>
    </location>
</feature>
<protein>
    <submittedName>
        <fullName evidence="2">Uncharacterized protein</fullName>
    </submittedName>
</protein>
<dbReference type="SUPFAM" id="SSF50978">
    <property type="entry name" value="WD40 repeat-like"/>
    <property type="match status" value="1"/>
</dbReference>
<feature type="repeat" description="WD" evidence="1">
    <location>
        <begin position="30"/>
        <end position="60"/>
    </location>
</feature>
<comment type="caution">
    <text evidence="2">The sequence shown here is derived from an EMBL/GenBank/DDBJ whole genome shotgun (WGS) entry which is preliminary data.</text>
</comment>
<name>A0A9P7EUZ9_9AGAM</name>
<dbReference type="InterPro" id="IPR001680">
    <property type="entry name" value="WD40_rpt"/>
</dbReference>
<reference evidence="2" key="1">
    <citation type="journal article" date="2020" name="New Phytol.">
        <title>Comparative genomics reveals dynamic genome evolution in host specialist ectomycorrhizal fungi.</title>
        <authorList>
            <person name="Lofgren L.A."/>
            <person name="Nguyen N.H."/>
            <person name="Vilgalys R."/>
            <person name="Ruytinx J."/>
            <person name="Liao H.L."/>
            <person name="Branco S."/>
            <person name="Kuo A."/>
            <person name="LaButti K."/>
            <person name="Lipzen A."/>
            <person name="Andreopoulos W."/>
            <person name="Pangilinan J."/>
            <person name="Riley R."/>
            <person name="Hundley H."/>
            <person name="Na H."/>
            <person name="Barry K."/>
            <person name="Grigoriev I.V."/>
            <person name="Stajich J.E."/>
            <person name="Kennedy P.G."/>
        </authorList>
    </citation>
    <scope>NUCLEOTIDE SEQUENCE</scope>
    <source>
        <strain evidence="2">FC423</strain>
    </source>
</reference>
<dbReference type="Pfam" id="PF00400">
    <property type="entry name" value="WD40"/>
    <property type="match status" value="1"/>
</dbReference>
<keyword evidence="3" id="KW-1185">Reference proteome</keyword>
<feature type="non-terminal residue" evidence="2">
    <location>
        <position position="60"/>
    </location>
</feature>
<dbReference type="EMBL" id="JABBWM010000091">
    <property type="protein sequence ID" value="KAG2092280.1"/>
    <property type="molecule type" value="Genomic_DNA"/>
</dbReference>
<dbReference type="InterPro" id="IPR036322">
    <property type="entry name" value="WD40_repeat_dom_sf"/>
</dbReference>
<evidence type="ECO:0000256" key="1">
    <source>
        <dbReference type="PROSITE-ProRule" id="PRU00221"/>
    </source>
</evidence>
<dbReference type="GeneID" id="64692338"/>
<dbReference type="PROSITE" id="PS50294">
    <property type="entry name" value="WD_REPEATS_REGION"/>
    <property type="match status" value="1"/>
</dbReference>
<dbReference type="OrthoDB" id="2622551at2759"/>
<gene>
    <name evidence="2" type="ORF">F5147DRAFT_531006</name>
</gene>
<evidence type="ECO:0000313" key="3">
    <source>
        <dbReference type="Proteomes" id="UP000823399"/>
    </source>
</evidence>
<proteinExistence type="predicted"/>